<evidence type="ECO:0000256" key="1">
    <source>
        <dbReference type="SAM" id="MobiDB-lite"/>
    </source>
</evidence>
<dbReference type="Proteomes" id="UP000245207">
    <property type="component" value="Unassembled WGS sequence"/>
</dbReference>
<proteinExistence type="predicted"/>
<evidence type="ECO:0000313" key="2">
    <source>
        <dbReference type="EMBL" id="PWA70859.1"/>
    </source>
</evidence>
<dbReference type="EMBL" id="PKPP01003170">
    <property type="protein sequence ID" value="PWA70859.1"/>
    <property type="molecule type" value="Genomic_DNA"/>
</dbReference>
<reference evidence="2 3" key="1">
    <citation type="journal article" date="2018" name="Mol. Plant">
        <title>The genome of Artemisia annua provides insight into the evolution of Asteraceae family and artemisinin biosynthesis.</title>
        <authorList>
            <person name="Shen Q."/>
            <person name="Zhang L."/>
            <person name="Liao Z."/>
            <person name="Wang S."/>
            <person name="Yan T."/>
            <person name="Shi P."/>
            <person name="Liu M."/>
            <person name="Fu X."/>
            <person name="Pan Q."/>
            <person name="Wang Y."/>
            <person name="Lv Z."/>
            <person name="Lu X."/>
            <person name="Zhang F."/>
            <person name="Jiang W."/>
            <person name="Ma Y."/>
            <person name="Chen M."/>
            <person name="Hao X."/>
            <person name="Li L."/>
            <person name="Tang Y."/>
            <person name="Lv G."/>
            <person name="Zhou Y."/>
            <person name="Sun X."/>
            <person name="Brodelius P.E."/>
            <person name="Rose J.K.C."/>
            <person name="Tang K."/>
        </authorList>
    </citation>
    <scope>NUCLEOTIDE SEQUENCE [LARGE SCALE GENOMIC DNA]</scope>
    <source>
        <strain evidence="3">cv. Huhao1</strain>
        <tissue evidence="2">Leaf</tissue>
    </source>
</reference>
<dbReference type="Gene3D" id="3.40.50.2000">
    <property type="entry name" value="Glycogen Phosphorylase B"/>
    <property type="match status" value="1"/>
</dbReference>
<gene>
    <name evidence="2" type="ORF">CTI12_AA282940</name>
</gene>
<name>A0A2U1NBI6_ARTAN</name>
<dbReference type="AlphaFoldDB" id="A0A2U1NBI6"/>
<keyword evidence="2" id="KW-0808">Transferase</keyword>
<organism evidence="2 3">
    <name type="scientific">Artemisia annua</name>
    <name type="common">Sweet wormwood</name>
    <dbReference type="NCBI Taxonomy" id="35608"/>
    <lineage>
        <taxon>Eukaryota</taxon>
        <taxon>Viridiplantae</taxon>
        <taxon>Streptophyta</taxon>
        <taxon>Embryophyta</taxon>
        <taxon>Tracheophyta</taxon>
        <taxon>Spermatophyta</taxon>
        <taxon>Magnoliopsida</taxon>
        <taxon>eudicotyledons</taxon>
        <taxon>Gunneridae</taxon>
        <taxon>Pentapetalae</taxon>
        <taxon>asterids</taxon>
        <taxon>campanulids</taxon>
        <taxon>Asterales</taxon>
        <taxon>Asteraceae</taxon>
        <taxon>Asteroideae</taxon>
        <taxon>Anthemideae</taxon>
        <taxon>Artemisiinae</taxon>
        <taxon>Artemisia</taxon>
    </lineage>
</organism>
<keyword evidence="3" id="KW-1185">Reference proteome</keyword>
<comment type="caution">
    <text evidence="2">The sequence shown here is derived from an EMBL/GenBank/DDBJ whole genome shotgun (WGS) entry which is preliminary data.</text>
</comment>
<evidence type="ECO:0000313" key="3">
    <source>
        <dbReference type="Proteomes" id="UP000245207"/>
    </source>
</evidence>
<sequence>MSDGGTVTRGEHRVKLGPDKDRFSPKPRTRGPDRMCLVVYKQSEVELSSIQSLMAENGNACDRLQEPIADFLKTSSPDWIICDFHTHWLGPVAAEHGVLMAYFSVYPAVFLGFFGSPEVLMHGCDGRRTP</sequence>
<dbReference type="SUPFAM" id="SSF53756">
    <property type="entry name" value="UDP-Glycosyltransferase/glycogen phosphorylase"/>
    <property type="match status" value="1"/>
</dbReference>
<dbReference type="GO" id="GO:0016740">
    <property type="term" value="F:transferase activity"/>
    <property type="evidence" value="ECO:0007669"/>
    <property type="project" value="UniProtKB-KW"/>
</dbReference>
<feature type="compositionally biased region" description="Basic and acidic residues" evidence="1">
    <location>
        <begin position="9"/>
        <end position="24"/>
    </location>
</feature>
<dbReference type="STRING" id="35608.A0A2U1NBI6"/>
<accession>A0A2U1NBI6</accession>
<feature type="region of interest" description="Disordered" evidence="1">
    <location>
        <begin position="1"/>
        <end position="30"/>
    </location>
</feature>
<dbReference type="OrthoDB" id="5835829at2759"/>
<protein>
    <submittedName>
        <fullName evidence="2">UDP-glucuronosyl/UDP-glucosyltransferase</fullName>
    </submittedName>
</protein>